<keyword evidence="2" id="KW-0012">Acyltransferase</keyword>
<keyword evidence="1" id="KW-0808">Transferase</keyword>
<dbReference type="PANTHER" id="PTHR31625">
    <property type="match status" value="1"/>
</dbReference>
<dbReference type="EMBL" id="JBBPBK010000216">
    <property type="protein sequence ID" value="KAK9266154.1"/>
    <property type="molecule type" value="Genomic_DNA"/>
</dbReference>
<dbReference type="Gene3D" id="3.30.559.10">
    <property type="entry name" value="Chloramphenicol acetyltransferase-like domain"/>
    <property type="match status" value="1"/>
</dbReference>
<evidence type="ECO:0000313" key="4">
    <source>
        <dbReference type="Proteomes" id="UP001415857"/>
    </source>
</evidence>
<reference evidence="3 4" key="1">
    <citation type="journal article" date="2024" name="Plant J.">
        <title>Genome sequences and population genomics reveal climatic adaptation and genomic divergence between two closely related sweetgum species.</title>
        <authorList>
            <person name="Xu W.Q."/>
            <person name="Ren C.Q."/>
            <person name="Zhang X.Y."/>
            <person name="Comes H.P."/>
            <person name="Liu X.H."/>
            <person name="Li Y.G."/>
            <person name="Kettle C.J."/>
            <person name="Jalonen R."/>
            <person name="Gaisberger H."/>
            <person name="Ma Y.Z."/>
            <person name="Qiu Y.X."/>
        </authorList>
    </citation>
    <scope>NUCLEOTIDE SEQUENCE [LARGE SCALE GENOMIC DNA]</scope>
    <source>
        <strain evidence="3">Hangzhou</strain>
    </source>
</reference>
<sequence length="150" mass="16444">MGLNPAPYTITCINFHANSTQLIGEDGFLIAAEVIGKAIRERLCNEEGVLKGAEKWISDYEALKRERVVGIVGSPKFAVYDMDFGWGKPKKSEVISIDITGFLSLYECRDAEGNLEVGLSFPRIKMEAFAAIFTNSLSKVPSLGTYASNN</sequence>
<dbReference type="AlphaFoldDB" id="A0AAP0N7J4"/>
<comment type="caution">
    <text evidence="3">The sequence shown here is derived from an EMBL/GenBank/DDBJ whole genome shotgun (WGS) entry which is preliminary data.</text>
</comment>
<dbReference type="GO" id="GO:0016747">
    <property type="term" value="F:acyltransferase activity, transferring groups other than amino-acyl groups"/>
    <property type="evidence" value="ECO:0007669"/>
    <property type="project" value="UniProtKB-ARBA"/>
</dbReference>
<protein>
    <submittedName>
        <fullName evidence="3">Uncharacterized protein</fullName>
    </submittedName>
</protein>
<evidence type="ECO:0000313" key="3">
    <source>
        <dbReference type="EMBL" id="KAK9266154.1"/>
    </source>
</evidence>
<dbReference type="Pfam" id="PF02458">
    <property type="entry name" value="Transferase"/>
    <property type="match status" value="1"/>
</dbReference>
<dbReference type="InterPro" id="IPR023213">
    <property type="entry name" value="CAT-like_dom_sf"/>
</dbReference>
<proteinExistence type="predicted"/>
<gene>
    <name evidence="3" type="ORF">L1049_003421</name>
</gene>
<keyword evidence="4" id="KW-1185">Reference proteome</keyword>
<organism evidence="3 4">
    <name type="scientific">Liquidambar formosana</name>
    <name type="common">Formosan gum</name>
    <dbReference type="NCBI Taxonomy" id="63359"/>
    <lineage>
        <taxon>Eukaryota</taxon>
        <taxon>Viridiplantae</taxon>
        <taxon>Streptophyta</taxon>
        <taxon>Embryophyta</taxon>
        <taxon>Tracheophyta</taxon>
        <taxon>Spermatophyta</taxon>
        <taxon>Magnoliopsida</taxon>
        <taxon>eudicotyledons</taxon>
        <taxon>Gunneridae</taxon>
        <taxon>Pentapetalae</taxon>
        <taxon>Saxifragales</taxon>
        <taxon>Altingiaceae</taxon>
        <taxon>Liquidambar</taxon>
    </lineage>
</organism>
<dbReference type="Proteomes" id="UP001415857">
    <property type="component" value="Unassembled WGS sequence"/>
</dbReference>
<evidence type="ECO:0000256" key="1">
    <source>
        <dbReference type="ARBA" id="ARBA00022679"/>
    </source>
</evidence>
<evidence type="ECO:0000256" key="2">
    <source>
        <dbReference type="ARBA" id="ARBA00023315"/>
    </source>
</evidence>
<dbReference type="InterPro" id="IPR051504">
    <property type="entry name" value="Plant_metabolite_acyltrans"/>
</dbReference>
<accession>A0AAP0N7J4</accession>
<name>A0AAP0N7J4_LIQFO</name>